<evidence type="ECO:0000256" key="1">
    <source>
        <dbReference type="ARBA" id="ARBA00007613"/>
    </source>
</evidence>
<comment type="caution">
    <text evidence="3">The sequence shown here is derived from an EMBL/GenBank/DDBJ whole genome shotgun (WGS) entry which is preliminary data.</text>
</comment>
<dbReference type="SUPFAM" id="SSF56954">
    <property type="entry name" value="Outer membrane efflux proteins (OEP)"/>
    <property type="match status" value="1"/>
</dbReference>
<keyword evidence="2" id="KW-1134">Transmembrane beta strand</keyword>
<dbReference type="PANTHER" id="PTHR30203">
    <property type="entry name" value="OUTER MEMBRANE CATION EFFLUX PROTEIN"/>
    <property type="match status" value="1"/>
</dbReference>
<name>A0ABW5ME61_9BACT</name>
<dbReference type="InterPro" id="IPR010131">
    <property type="entry name" value="MdtP/NodT-like"/>
</dbReference>
<accession>A0ABW5ME61</accession>
<organism evidence="3 4">
    <name type="scientific">Spirosoma soli</name>
    <dbReference type="NCBI Taxonomy" id="1770529"/>
    <lineage>
        <taxon>Bacteria</taxon>
        <taxon>Pseudomonadati</taxon>
        <taxon>Bacteroidota</taxon>
        <taxon>Cytophagia</taxon>
        <taxon>Cytophagales</taxon>
        <taxon>Cytophagaceae</taxon>
        <taxon>Spirosoma</taxon>
    </lineage>
</organism>
<evidence type="ECO:0000313" key="4">
    <source>
        <dbReference type="Proteomes" id="UP001597469"/>
    </source>
</evidence>
<evidence type="ECO:0000256" key="2">
    <source>
        <dbReference type="RuleBase" id="RU362097"/>
    </source>
</evidence>
<dbReference type="PANTHER" id="PTHR30203:SF33">
    <property type="entry name" value="BLR4455 PROTEIN"/>
    <property type="match status" value="1"/>
</dbReference>
<comment type="subcellular location">
    <subcellularLocation>
        <location evidence="2">Cell membrane</location>
        <topology evidence="2">Lipid-anchor</topology>
    </subcellularLocation>
</comment>
<reference evidence="4" key="1">
    <citation type="journal article" date="2019" name="Int. J. Syst. Evol. Microbiol.">
        <title>The Global Catalogue of Microorganisms (GCM) 10K type strain sequencing project: providing services to taxonomists for standard genome sequencing and annotation.</title>
        <authorList>
            <consortium name="The Broad Institute Genomics Platform"/>
            <consortium name="The Broad Institute Genome Sequencing Center for Infectious Disease"/>
            <person name="Wu L."/>
            <person name="Ma J."/>
        </authorList>
    </citation>
    <scope>NUCLEOTIDE SEQUENCE [LARGE SCALE GENOMIC DNA]</scope>
    <source>
        <strain evidence="4">KCTC 42805</strain>
    </source>
</reference>
<keyword evidence="2" id="KW-0812">Transmembrane</keyword>
<keyword evidence="2" id="KW-0472">Membrane</keyword>
<keyword evidence="2" id="KW-0564">Palmitate</keyword>
<dbReference type="RefSeq" id="WP_381528277.1">
    <property type="nucleotide sequence ID" value="NZ_JBHULN010000029.1"/>
</dbReference>
<dbReference type="NCBIfam" id="TIGR01845">
    <property type="entry name" value="outer_NodT"/>
    <property type="match status" value="1"/>
</dbReference>
<dbReference type="Proteomes" id="UP001597469">
    <property type="component" value="Unassembled WGS sequence"/>
</dbReference>
<dbReference type="EMBL" id="JBHULN010000029">
    <property type="protein sequence ID" value="MFD2574499.1"/>
    <property type="molecule type" value="Genomic_DNA"/>
</dbReference>
<keyword evidence="4" id="KW-1185">Reference proteome</keyword>
<evidence type="ECO:0000313" key="3">
    <source>
        <dbReference type="EMBL" id="MFD2574499.1"/>
    </source>
</evidence>
<dbReference type="Gene3D" id="2.20.200.10">
    <property type="entry name" value="Outer membrane efflux proteins (OEP)"/>
    <property type="match status" value="1"/>
</dbReference>
<comment type="similarity">
    <text evidence="1 2">Belongs to the outer membrane factor (OMF) (TC 1.B.17) family.</text>
</comment>
<protein>
    <submittedName>
        <fullName evidence="3">Efflux transporter outer membrane subunit</fullName>
    </submittedName>
</protein>
<dbReference type="Pfam" id="PF02321">
    <property type="entry name" value="OEP"/>
    <property type="match status" value="2"/>
</dbReference>
<sequence length="482" mass="52747">MNRLLTRPLVAVVLLGLLLQSCRVTTPYQAPGSPSTNLYRGVKTTDSTNLASLSWRQMFTDTILQRLIEQGINNNLDLKIAVARMQSAEADLQQSKLAFFPTLSANGGFTVSKSSSVQLRSLNIKSSDAGNGATTASPTTIPTIKQFTLTGSSSWEADVWGKLRSTKRANLAAYLASDAYRRTVQTQLVANIATNYYALMAYDKQLEITKATIDIRKTDVDITKALKEGDVVTGADVVQSEANRYAAEVTLPDIKQNIRQTENALSILLAMPPDSIPRARLDDQPTVASLQTGLPAQLLGNRPDVQEAELAFRNAFELTNVARTYFYPSLTITGNGGWATANTLRGFFDGTFYGSLVSGLTQPIFNQGVNRQRLRKAEATQSQAFFTYQSTLLNAGQEVSNALFSYNMGVEKANARQYQLAALEKAVSYTKELLKFTANTNYTDVLTAEQNLLNAQLNGVNDRLQQLQAVVSLYEALGGGWR</sequence>
<dbReference type="Gene3D" id="1.20.1600.10">
    <property type="entry name" value="Outer membrane efflux proteins (OEP)"/>
    <property type="match status" value="1"/>
</dbReference>
<dbReference type="PROSITE" id="PS51257">
    <property type="entry name" value="PROKAR_LIPOPROTEIN"/>
    <property type="match status" value="1"/>
</dbReference>
<dbReference type="InterPro" id="IPR003423">
    <property type="entry name" value="OMP_efflux"/>
</dbReference>
<keyword evidence="2" id="KW-0449">Lipoprotein</keyword>
<proteinExistence type="inferred from homology"/>
<gene>
    <name evidence="3" type="ORF">ACFSUS_27940</name>
</gene>